<dbReference type="RefSeq" id="WP_037345542.1">
    <property type="nucleotide sequence ID" value="NZ_CP060204.1"/>
</dbReference>
<gene>
    <name evidence="1" type="ORF">H1B31_07295</name>
</gene>
<accession>A0A7G7VHV2</accession>
<keyword evidence="2" id="KW-1185">Reference proteome</keyword>
<dbReference type="KEGG" id="stim:H1B31_07295"/>
<name>A0A7G7VHV2_9FIRM</name>
<dbReference type="Proteomes" id="UP000515480">
    <property type="component" value="Chromosome"/>
</dbReference>
<sequence>MIPSEKNLTDSITWRKKDLLHHMTEFEFRQLLKKNQLIRIQKGVYQYAHIDLPDNDMILAQDLFPQAVISMFTAASYYDLTNIIPSSIQLTLPSNKSRRLPLPSYPQIEFFFANEKIIDLGIEIISEENYPLRIYNRERVVCDMFRYLPRVGLDAALDIFKNYMHNKKNRQLDKLLHYSRQLRVYKYIHRYTEVYIA</sequence>
<evidence type="ECO:0000313" key="1">
    <source>
        <dbReference type="EMBL" id="QNH53695.1"/>
    </source>
</evidence>
<protein>
    <recommendedName>
        <fullName evidence="3">Transcriptional regulator, AbiEi antitoxin, Type IV TA system</fullName>
    </recommendedName>
</protein>
<organism evidence="1 2">
    <name type="scientific">Selenomonas timonae</name>
    <dbReference type="NCBI Taxonomy" id="2754044"/>
    <lineage>
        <taxon>Bacteria</taxon>
        <taxon>Bacillati</taxon>
        <taxon>Bacillota</taxon>
        <taxon>Negativicutes</taxon>
        <taxon>Selenomonadales</taxon>
        <taxon>Selenomonadaceae</taxon>
        <taxon>Selenomonas</taxon>
    </lineage>
</organism>
<dbReference type="AlphaFoldDB" id="A0A7G7VHV2"/>
<proteinExistence type="predicted"/>
<dbReference type="EMBL" id="CP060204">
    <property type="protein sequence ID" value="QNH53695.1"/>
    <property type="molecule type" value="Genomic_DNA"/>
</dbReference>
<evidence type="ECO:0000313" key="2">
    <source>
        <dbReference type="Proteomes" id="UP000515480"/>
    </source>
</evidence>
<reference evidence="1 2" key="1">
    <citation type="submission" date="2020-07" db="EMBL/GenBank/DDBJ databases">
        <title>Complete genome and description of Selenomonas timonensis sp. nov., a new bacterium isolated from a gingivitis subject.</title>
        <authorList>
            <person name="Antezack A."/>
        </authorList>
    </citation>
    <scope>NUCLEOTIDE SEQUENCE [LARGE SCALE GENOMIC DNA]</scope>
    <source>
        <strain evidence="1 2">Marseille-Q3039</strain>
    </source>
</reference>
<evidence type="ECO:0008006" key="3">
    <source>
        <dbReference type="Google" id="ProtNLM"/>
    </source>
</evidence>